<dbReference type="Proteomes" id="UP000615687">
    <property type="component" value="Unassembled WGS sequence"/>
</dbReference>
<name>A0ABR9CEY9_9HYPH</name>
<protein>
    <submittedName>
        <fullName evidence="2">DUF1127 domain-containing protein</fullName>
    </submittedName>
</protein>
<feature type="domain" description="YjiS-like" evidence="1">
    <location>
        <begin position="28"/>
        <end position="58"/>
    </location>
</feature>
<dbReference type="Pfam" id="PF06568">
    <property type="entry name" value="YjiS-like"/>
    <property type="match status" value="1"/>
</dbReference>
<sequence>MTMATDRIYRQKAASRALPLTLLVLLGRRIREVLEYRRTIRALQRLDDRSLRDIGVTRTAMGFEMMPDELRRQR</sequence>
<evidence type="ECO:0000313" key="3">
    <source>
        <dbReference type="Proteomes" id="UP000615687"/>
    </source>
</evidence>
<reference evidence="2 3" key="1">
    <citation type="submission" date="2020-09" db="EMBL/GenBank/DDBJ databases">
        <title>The genome sequence of type strain Labrenzia polysiphoniae KACC 19711.</title>
        <authorList>
            <person name="Liu Y."/>
        </authorList>
    </citation>
    <scope>NUCLEOTIDE SEQUENCE [LARGE SCALE GENOMIC DNA]</scope>
    <source>
        <strain evidence="2 3">KACC 19711</strain>
    </source>
</reference>
<evidence type="ECO:0000259" key="1">
    <source>
        <dbReference type="Pfam" id="PF06568"/>
    </source>
</evidence>
<dbReference type="RefSeq" id="WP_192110875.1">
    <property type="nucleotide sequence ID" value="NZ_JACYXJ010000007.1"/>
</dbReference>
<gene>
    <name evidence="2" type="ORF">IG617_19280</name>
</gene>
<accession>A0ABR9CEY9</accession>
<evidence type="ECO:0000313" key="2">
    <source>
        <dbReference type="EMBL" id="MBD8878444.1"/>
    </source>
</evidence>
<organism evidence="2 3">
    <name type="scientific">Roseibium polysiphoniae</name>
    <dbReference type="NCBI Taxonomy" id="2571221"/>
    <lineage>
        <taxon>Bacteria</taxon>
        <taxon>Pseudomonadati</taxon>
        <taxon>Pseudomonadota</taxon>
        <taxon>Alphaproteobacteria</taxon>
        <taxon>Hyphomicrobiales</taxon>
        <taxon>Stappiaceae</taxon>
        <taxon>Roseibium</taxon>
    </lineage>
</organism>
<dbReference type="InterPro" id="IPR009506">
    <property type="entry name" value="YjiS-like"/>
</dbReference>
<dbReference type="EMBL" id="JACYXJ010000007">
    <property type="protein sequence ID" value="MBD8878444.1"/>
    <property type="molecule type" value="Genomic_DNA"/>
</dbReference>
<comment type="caution">
    <text evidence="2">The sequence shown here is derived from an EMBL/GenBank/DDBJ whole genome shotgun (WGS) entry which is preliminary data.</text>
</comment>
<keyword evidence="3" id="KW-1185">Reference proteome</keyword>
<proteinExistence type="predicted"/>